<feature type="transmembrane region" description="Helical" evidence="1">
    <location>
        <begin position="80"/>
        <end position="102"/>
    </location>
</feature>
<dbReference type="EMBL" id="CP036343">
    <property type="protein sequence ID" value="QDT94346.1"/>
    <property type="molecule type" value="Genomic_DNA"/>
</dbReference>
<dbReference type="AlphaFoldDB" id="A0A517VMX8"/>
<keyword evidence="1" id="KW-0812">Transmembrane</keyword>
<evidence type="ECO:0008006" key="4">
    <source>
        <dbReference type="Google" id="ProtNLM"/>
    </source>
</evidence>
<sequence>MDDQTSSLWQLPQYLQSLIQSELNEGEKIIWVGTPIPRRFCLRSIGLVLFGIPWTAFALFWIAGAAGFKLPDFQKGFDFFPLFGIPFVLIGLGMLSSPLWMLRKARNTAYILTSNRAVILTGGMKTDIRSFEPEHLGKLHRKQWKDGSGDLIFDKEFRFEKEQLTTTARPRLSGNSECKTS</sequence>
<proteinExistence type="predicted"/>
<dbReference type="KEGG" id="gax:Pan161_60420"/>
<dbReference type="RefSeq" id="WP_145232252.1">
    <property type="nucleotide sequence ID" value="NZ_CP036343.1"/>
</dbReference>
<keyword evidence="3" id="KW-1185">Reference proteome</keyword>
<evidence type="ECO:0000256" key="1">
    <source>
        <dbReference type="SAM" id="Phobius"/>
    </source>
</evidence>
<organism evidence="2 3">
    <name type="scientific">Gimesia algae</name>
    <dbReference type="NCBI Taxonomy" id="2527971"/>
    <lineage>
        <taxon>Bacteria</taxon>
        <taxon>Pseudomonadati</taxon>
        <taxon>Planctomycetota</taxon>
        <taxon>Planctomycetia</taxon>
        <taxon>Planctomycetales</taxon>
        <taxon>Planctomycetaceae</taxon>
        <taxon>Gimesia</taxon>
    </lineage>
</organism>
<evidence type="ECO:0000313" key="2">
    <source>
        <dbReference type="EMBL" id="QDT94346.1"/>
    </source>
</evidence>
<gene>
    <name evidence="2" type="ORF">Pan161_60420</name>
</gene>
<keyword evidence="1" id="KW-0472">Membrane</keyword>
<dbReference type="Proteomes" id="UP000316855">
    <property type="component" value="Chromosome"/>
</dbReference>
<keyword evidence="1" id="KW-1133">Transmembrane helix</keyword>
<accession>A0A517VMX8</accession>
<name>A0A517VMX8_9PLAN</name>
<evidence type="ECO:0000313" key="3">
    <source>
        <dbReference type="Proteomes" id="UP000316855"/>
    </source>
</evidence>
<reference evidence="2 3" key="1">
    <citation type="submission" date="2019-02" db="EMBL/GenBank/DDBJ databases">
        <title>Deep-cultivation of Planctomycetes and their phenomic and genomic characterization uncovers novel biology.</title>
        <authorList>
            <person name="Wiegand S."/>
            <person name="Jogler M."/>
            <person name="Boedeker C."/>
            <person name="Pinto D."/>
            <person name="Vollmers J."/>
            <person name="Rivas-Marin E."/>
            <person name="Kohn T."/>
            <person name="Peeters S.H."/>
            <person name="Heuer A."/>
            <person name="Rast P."/>
            <person name="Oberbeckmann S."/>
            <person name="Bunk B."/>
            <person name="Jeske O."/>
            <person name="Meyerdierks A."/>
            <person name="Storesund J.E."/>
            <person name="Kallscheuer N."/>
            <person name="Luecker S."/>
            <person name="Lage O.M."/>
            <person name="Pohl T."/>
            <person name="Merkel B.J."/>
            <person name="Hornburger P."/>
            <person name="Mueller R.-W."/>
            <person name="Bruemmer F."/>
            <person name="Labrenz M."/>
            <person name="Spormann A.M."/>
            <person name="Op den Camp H."/>
            <person name="Overmann J."/>
            <person name="Amann R."/>
            <person name="Jetten M.S.M."/>
            <person name="Mascher T."/>
            <person name="Medema M.H."/>
            <person name="Devos D.P."/>
            <person name="Kaster A.-K."/>
            <person name="Ovreas L."/>
            <person name="Rohde M."/>
            <person name="Galperin M.Y."/>
            <person name="Jogler C."/>
        </authorList>
    </citation>
    <scope>NUCLEOTIDE SEQUENCE [LARGE SCALE GENOMIC DNA]</scope>
    <source>
        <strain evidence="2 3">Pan161</strain>
    </source>
</reference>
<feature type="transmembrane region" description="Helical" evidence="1">
    <location>
        <begin position="45"/>
        <end position="68"/>
    </location>
</feature>
<dbReference type="OrthoDB" id="289073at2"/>
<protein>
    <recommendedName>
        <fullName evidence="4">DUF304 domain-containing protein</fullName>
    </recommendedName>
</protein>